<keyword evidence="2" id="KW-0489">Methyltransferase</keyword>
<name>A0ABP0TZ64_9BRYO</name>
<organism evidence="10 11">
    <name type="scientific">Sphagnum troendelagicum</name>
    <dbReference type="NCBI Taxonomy" id="128251"/>
    <lineage>
        <taxon>Eukaryota</taxon>
        <taxon>Viridiplantae</taxon>
        <taxon>Streptophyta</taxon>
        <taxon>Embryophyta</taxon>
        <taxon>Bryophyta</taxon>
        <taxon>Sphagnophytina</taxon>
        <taxon>Sphagnopsida</taxon>
        <taxon>Sphagnales</taxon>
        <taxon>Sphagnaceae</taxon>
        <taxon>Sphagnum</taxon>
    </lineage>
</organism>
<feature type="compositionally biased region" description="Low complexity" evidence="8">
    <location>
        <begin position="369"/>
        <end position="380"/>
    </location>
</feature>
<evidence type="ECO:0000256" key="1">
    <source>
        <dbReference type="ARBA" id="ARBA00011926"/>
    </source>
</evidence>
<evidence type="ECO:0000256" key="4">
    <source>
        <dbReference type="ARBA" id="ARBA00022691"/>
    </source>
</evidence>
<gene>
    <name evidence="10" type="ORF">CSSPTR1EN2_LOCUS9268</name>
</gene>
<dbReference type="PANTHER" id="PTHR12189">
    <property type="entry name" value="MRNA GUANINE-7- METHYLTRANSFERASE"/>
    <property type="match status" value="1"/>
</dbReference>
<evidence type="ECO:0000256" key="3">
    <source>
        <dbReference type="ARBA" id="ARBA00022679"/>
    </source>
</evidence>
<evidence type="ECO:0000256" key="7">
    <source>
        <dbReference type="ARBA" id="ARBA00044712"/>
    </source>
</evidence>
<evidence type="ECO:0000256" key="8">
    <source>
        <dbReference type="SAM" id="MobiDB-lite"/>
    </source>
</evidence>
<evidence type="ECO:0000256" key="5">
    <source>
        <dbReference type="ARBA" id="ARBA00022884"/>
    </source>
</evidence>
<dbReference type="EC" id="2.1.1.56" evidence="1"/>
<evidence type="ECO:0000259" key="9">
    <source>
        <dbReference type="PROSITE" id="PS51562"/>
    </source>
</evidence>
<feature type="compositionally biased region" description="Polar residues" evidence="8">
    <location>
        <begin position="394"/>
        <end position="405"/>
    </location>
</feature>
<keyword evidence="3" id="KW-0808">Transferase</keyword>
<keyword evidence="11" id="KW-1185">Reference proteome</keyword>
<keyword evidence="6" id="KW-0506">mRNA capping</keyword>
<feature type="region of interest" description="Disordered" evidence="8">
    <location>
        <begin position="441"/>
        <end position="463"/>
    </location>
</feature>
<feature type="compositionally biased region" description="Polar residues" evidence="8">
    <location>
        <begin position="490"/>
        <end position="512"/>
    </location>
</feature>
<dbReference type="InterPro" id="IPR039753">
    <property type="entry name" value="RG7MT1"/>
</dbReference>
<keyword evidence="5" id="KW-0694">RNA-binding</keyword>
<sequence length="634" mass="68988">MATKVAQGMVPAVVAVGGGLSGGRVKGGLQQRLHSFVKKVLLQQMVPAGAVVCDLFCGRGTETENWAQAEVGKYVGVDLSASALEEAREQWEKQGQPFPATFCELDPCMADLESHLKNTGIPADIVCCLSHLQDCFTSEDTVQRLLKNVSSLLKPGGYFFGATPDSSTIWYKYQKAVEGAIKAGSLRVNGTLPRVRTDLYSISFEDDRFHNYGSKYQLRFVDDGLPVQSQLLVHFPSLIRLAEEAGLEYLEIQNLTEFYEDYRVPFADVLKSSCDAKGTPLVDGNNRLSGFAQDVLGLYTTFIFRKTSTPQSLNSMQVPPPKSVAEADVIMSKHSIFACDVETQTLERKGPISKKQRVQASDMPFVNNGQSGSRPSSGSGMEESLAQQDGARCSGNQQSKTTAATTKGRLGGRDGHRREDDLKNVQDTLMQKRTLRSAFTLASSGSDAMHSSGEAGVSSMSDQMGAPLFNRETEADLPQTGGEQNHHSRASSATQGSEGVAENTQPWSSQGYGNERDGSGASFQPQSSKSRHLRQSDRSLSMERLRVHASKGSHHNDDPGLSASSPPRMDTRETRNASVRGGTYKDHKDPITARGGTNTSMFEGEGLQVSLQSKWETIATPTKKGKYDIKTRNR</sequence>
<feature type="region of interest" description="Disordered" evidence="8">
    <location>
        <begin position="476"/>
        <end position="601"/>
    </location>
</feature>
<dbReference type="Gene3D" id="3.40.50.150">
    <property type="entry name" value="Vaccinia Virus protein VP39"/>
    <property type="match status" value="1"/>
</dbReference>
<dbReference type="PANTHER" id="PTHR12189:SF3">
    <property type="entry name" value="MRNA (GUANINE-N(7))-METHYLTRANSFERASE"/>
    <property type="match status" value="1"/>
</dbReference>
<feature type="compositionally biased region" description="Basic and acidic residues" evidence="8">
    <location>
        <begin position="534"/>
        <end position="546"/>
    </location>
</feature>
<dbReference type="Proteomes" id="UP001497512">
    <property type="component" value="Chromosome 17"/>
</dbReference>
<dbReference type="CDD" id="cd02440">
    <property type="entry name" value="AdoMet_MTases"/>
    <property type="match status" value="1"/>
</dbReference>
<evidence type="ECO:0000313" key="10">
    <source>
        <dbReference type="EMBL" id="CAK9208608.1"/>
    </source>
</evidence>
<evidence type="ECO:0000256" key="6">
    <source>
        <dbReference type="ARBA" id="ARBA00023042"/>
    </source>
</evidence>
<evidence type="ECO:0000313" key="11">
    <source>
        <dbReference type="Proteomes" id="UP001497512"/>
    </source>
</evidence>
<dbReference type="InterPro" id="IPR029063">
    <property type="entry name" value="SAM-dependent_MTases_sf"/>
</dbReference>
<keyword evidence="4" id="KW-0949">S-adenosyl-L-methionine</keyword>
<dbReference type="EMBL" id="OZ019909">
    <property type="protein sequence ID" value="CAK9208608.1"/>
    <property type="molecule type" value="Genomic_DNA"/>
</dbReference>
<proteinExistence type="predicted"/>
<dbReference type="PROSITE" id="PS51562">
    <property type="entry name" value="RNA_CAP0_MT"/>
    <property type="match status" value="1"/>
</dbReference>
<feature type="compositionally biased region" description="Basic and acidic residues" evidence="8">
    <location>
        <begin position="411"/>
        <end position="423"/>
    </location>
</feature>
<accession>A0ABP0TZ64</accession>
<keyword evidence="6" id="KW-0507">mRNA processing</keyword>
<dbReference type="InterPro" id="IPR004971">
    <property type="entry name" value="mRNA_G-N7_MeTrfase_dom"/>
</dbReference>
<feature type="region of interest" description="Disordered" evidence="8">
    <location>
        <begin position="348"/>
        <end position="423"/>
    </location>
</feature>
<evidence type="ECO:0000256" key="2">
    <source>
        <dbReference type="ARBA" id="ARBA00022603"/>
    </source>
</evidence>
<comment type="catalytic activity">
    <reaction evidence="7">
        <text>a 5'-end (5'-triphosphoguanosine)-ribonucleoside in mRNA + S-adenosyl-L-methionine = a 5'-end (N(7)-methyl 5'-triphosphoguanosine)-ribonucleoside in mRNA + S-adenosyl-L-homocysteine</text>
        <dbReference type="Rhea" id="RHEA:67008"/>
        <dbReference type="Rhea" id="RHEA-COMP:17166"/>
        <dbReference type="Rhea" id="RHEA-COMP:17167"/>
        <dbReference type="ChEBI" id="CHEBI:57856"/>
        <dbReference type="ChEBI" id="CHEBI:59789"/>
        <dbReference type="ChEBI" id="CHEBI:156461"/>
        <dbReference type="ChEBI" id="CHEBI:167617"/>
        <dbReference type="EC" id="2.1.1.56"/>
    </reaction>
</comment>
<dbReference type="SUPFAM" id="SSF53335">
    <property type="entry name" value="S-adenosyl-L-methionine-dependent methyltransferases"/>
    <property type="match status" value="1"/>
</dbReference>
<feature type="domain" description="MRNA cap 0 methyltransferase" evidence="9">
    <location>
        <begin position="25"/>
        <end position="307"/>
    </location>
</feature>
<reference evidence="10" key="1">
    <citation type="submission" date="2024-02" db="EMBL/GenBank/DDBJ databases">
        <authorList>
            <consortium name="ELIXIR-Norway"/>
            <consortium name="Elixir Norway"/>
        </authorList>
    </citation>
    <scope>NUCLEOTIDE SEQUENCE</scope>
</reference>
<protein>
    <recommendedName>
        <fullName evidence="1">mRNA (guanine-N(7))-methyltransferase</fullName>
        <ecNumber evidence="1">2.1.1.56</ecNumber>
    </recommendedName>
</protein>
<dbReference type="Pfam" id="PF03291">
    <property type="entry name" value="mRNA_G-N7_MeTrfase"/>
    <property type="match status" value="1"/>
</dbReference>